<evidence type="ECO:0000259" key="1">
    <source>
        <dbReference type="Pfam" id="PF12022"/>
    </source>
</evidence>
<comment type="caution">
    <text evidence="2">The sequence shown here is derived from an EMBL/GenBank/DDBJ whole genome shotgun (WGS) entry which is preliminary data.</text>
</comment>
<sequence length="272" mass="30291">MNLWDDYQQIEQHIVKDCKFLLEIASAGYCPSRSAVAKFRAESVYIEFMKQWNIGVSGNSWSLDSALIAGSLVPVQKLPSGPGNSQDLILKQSVTLLESLRSCWREDVFILSCSERFLRLSLQLLSRYSNWLSSGLAALKTGNAGRNPGFEWATSAVPEDFVYVIHDINCLVTEVCGDYLEGVLQRLSSCSTEVLDLVKQSIVQAGKSLSDLLPLVMNAVIEALTEKSVEDLRQLKGITATYRMTHKPLPVRHSPYVSGVLRPVQVYSILQF</sequence>
<dbReference type="AlphaFoldDB" id="A0A438K937"/>
<dbReference type="PANTHER" id="PTHR12961:SF0">
    <property type="entry name" value="CONSERVED OLIGOMERIC GOLGI COMPLEX SUBUNIT 2"/>
    <property type="match status" value="1"/>
</dbReference>
<name>A0A438K937_VITVI</name>
<dbReference type="GO" id="GO:0015031">
    <property type="term" value="P:protein transport"/>
    <property type="evidence" value="ECO:0007669"/>
    <property type="project" value="InterPro"/>
</dbReference>
<reference evidence="2 3" key="1">
    <citation type="journal article" date="2018" name="PLoS Genet.">
        <title>Population sequencing reveals clonal diversity and ancestral inbreeding in the grapevine cultivar Chardonnay.</title>
        <authorList>
            <person name="Roach M.J."/>
            <person name="Johnson D.L."/>
            <person name="Bohlmann J."/>
            <person name="van Vuuren H.J."/>
            <person name="Jones S.J."/>
            <person name="Pretorius I.S."/>
            <person name="Schmidt S.A."/>
            <person name="Borneman A.R."/>
        </authorList>
    </citation>
    <scope>NUCLEOTIDE SEQUENCE [LARGE SCALE GENOMIC DNA]</scope>
    <source>
        <strain evidence="3">cv. Chardonnay</strain>
        <tissue evidence="2">Leaf</tissue>
    </source>
</reference>
<dbReference type="InterPro" id="IPR024603">
    <property type="entry name" value="COG_complex_COG2_C"/>
</dbReference>
<dbReference type="GO" id="GO:0007030">
    <property type="term" value="P:Golgi organization"/>
    <property type="evidence" value="ECO:0007669"/>
    <property type="project" value="InterPro"/>
</dbReference>
<dbReference type="EMBL" id="QGNW01000012">
    <property type="protein sequence ID" value="RVX17719.1"/>
    <property type="molecule type" value="Genomic_DNA"/>
</dbReference>
<dbReference type="GO" id="GO:0016020">
    <property type="term" value="C:membrane"/>
    <property type="evidence" value="ECO:0007669"/>
    <property type="project" value="InterPro"/>
</dbReference>
<dbReference type="PANTHER" id="PTHR12961">
    <property type="entry name" value="CONSERVED OLIGOMERIC GOLGI COMPLEX COMPONENT 2"/>
    <property type="match status" value="1"/>
</dbReference>
<dbReference type="Proteomes" id="UP000288805">
    <property type="component" value="Unassembled WGS sequence"/>
</dbReference>
<dbReference type="InterPro" id="IPR009316">
    <property type="entry name" value="COG2"/>
</dbReference>
<evidence type="ECO:0000313" key="2">
    <source>
        <dbReference type="EMBL" id="RVX17719.1"/>
    </source>
</evidence>
<accession>A0A438K937</accession>
<protein>
    <submittedName>
        <fullName evidence="2">Conserved oligomeric Golgi complex subunit 2</fullName>
    </submittedName>
</protein>
<evidence type="ECO:0000313" key="3">
    <source>
        <dbReference type="Proteomes" id="UP000288805"/>
    </source>
</evidence>
<gene>
    <name evidence="2" type="primary">cog2</name>
    <name evidence="2" type="ORF">CK203_004099</name>
</gene>
<organism evidence="2 3">
    <name type="scientific">Vitis vinifera</name>
    <name type="common">Grape</name>
    <dbReference type="NCBI Taxonomy" id="29760"/>
    <lineage>
        <taxon>Eukaryota</taxon>
        <taxon>Viridiplantae</taxon>
        <taxon>Streptophyta</taxon>
        <taxon>Embryophyta</taxon>
        <taxon>Tracheophyta</taxon>
        <taxon>Spermatophyta</taxon>
        <taxon>Magnoliopsida</taxon>
        <taxon>eudicotyledons</taxon>
        <taxon>Gunneridae</taxon>
        <taxon>Pentapetalae</taxon>
        <taxon>rosids</taxon>
        <taxon>Vitales</taxon>
        <taxon>Vitaceae</taxon>
        <taxon>Viteae</taxon>
        <taxon>Vitis</taxon>
    </lineage>
</organism>
<dbReference type="Pfam" id="PF12022">
    <property type="entry name" value="COG2_C"/>
    <property type="match status" value="1"/>
</dbReference>
<feature type="domain" description="COG complex component COG2 C-terminal" evidence="1">
    <location>
        <begin position="62"/>
        <end position="267"/>
    </location>
</feature>
<proteinExistence type="predicted"/>